<sequence length="418" mass="45665">MTPKFAPLHPRDRLGPPASQSVAERVSVCAQTINPLFEAARPLLQALADTPDVLDGIAVAQRRQWLEHEIRIFGRVCAELRLHPDHVRHARYCLCAALDEAAMRTDWGKGMTTGVEWSTNGLAVAFAHDRQGGDGVYRIISEIMRDPHDNLDLIEVVQNILDLGFKGRYRFEADGAHSLQIIREQVQYAVATNGLSMLPNCLPLRSMPRPPRWHVDSWVQPTATRKARSRIVVGLFCAFLLGGAGYAAYEQLADVLYPKQTIPAIEALAQHLGERLNGEIAAGMVSLEENARRTSLTIRFNDMFPPGEATVHAWVGPLIAAVGQEIAMMKGDVKVVGHTDSLPAGKSPLVSNKELSEARAWHVTRILLAAGVPGDRIDTRGKGDADPVASNGTPMGRTKNRRVEITVSESSLNQAQGG</sequence>
<dbReference type="PANTHER" id="PTHR30329">
    <property type="entry name" value="STATOR ELEMENT OF FLAGELLAR MOTOR COMPLEX"/>
    <property type="match status" value="1"/>
</dbReference>
<evidence type="ECO:0000313" key="5">
    <source>
        <dbReference type="Proteomes" id="UP000187194"/>
    </source>
</evidence>
<proteinExistence type="predicted"/>
<dbReference type="PANTHER" id="PTHR30329:SF19">
    <property type="entry name" value="OUTER MEMBRANE PROTEIN, OMPA FAMILY"/>
    <property type="match status" value="1"/>
</dbReference>
<dbReference type="AlphaFoldDB" id="A0A1R1JII0"/>
<gene>
    <name evidence="4" type="ORF">BW685_00635</name>
</gene>
<dbReference type="Gene3D" id="1.25.40.590">
    <property type="entry name" value="Type IV / VI secretion system, DotU"/>
    <property type="match status" value="1"/>
</dbReference>
<evidence type="ECO:0000256" key="1">
    <source>
        <dbReference type="PROSITE-ProRule" id="PRU00473"/>
    </source>
</evidence>
<dbReference type="Proteomes" id="UP000187194">
    <property type="component" value="Unassembled WGS sequence"/>
</dbReference>
<feature type="compositionally biased region" description="Basic and acidic residues" evidence="2">
    <location>
        <begin position="376"/>
        <end position="385"/>
    </location>
</feature>
<reference evidence="4 5" key="1">
    <citation type="submission" date="2017-01" db="EMBL/GenBank/DDBJ databases">
        <title>Phylogeographic, genomic and meropenem susceptibility analysis of Burkholderia ubonensis.</title>
        <authorList>
            <person name="Price E.P."/>
            <person name="Sarovich D.S."/>
            <person name="Webb J.R."/>
            <person name="Hall C.M."/>
            <person name="Sahl J.W."/>
            <person name="Kaestli M."/>
            <person name="Mayo M."/>
            <person name="Harrington G."/>
            <person name="Baker A.L."/>
            <person name="Sidak-Loftis L.C."/>
            <person name="Lummis M."/>
            <person name="Schupp J.M."/>
            <person name="Gillece J.D."/>
            <person name="Tuanyok A."/>
            <person name="Warner J."/>
            <person name="Busch J.D."/>
            <person name="Keim P."/>
            <person name="Currie B.J."/>
            <person name="Wagner D.M."/>
        </authorList>
    </citation>
    <scope>NUCLEOTIDE SEQUENCE [LARGE SCALE GENOMIC DNA]</scope>
    <source>
        <strain evidence="4 5">A21</strain>
    </source>
</reference>
<dbReference type="InterPro" id="IPR036737">
    <property type="entry name" value="OmpA-like_sf"/>
</dbReference>
<dbReference type="InterPro" id="IPR017732">
    <property type="entry name" value="T4/T6SS_DotU"/>
</dbReference>
<dbReference type="CDD" id="cd07185">
    <property type="entry name" value="OmpA_C-like"/>
    <property type="match status" value="1"/>
</dbReference>
<dbReference type="EMBL" id="MTJZ01000001">
    <property type="protein sequence ID" value="OMG75197.1"/>
    <property type="molecule type" value="Genomic_DNA"/>
</dbReference>
<comment type="caution">
    <text evidence="4">The sequence shown here is derived from an EMBL/GenBank/DDBJ whole genome shotgun (WGS) entry which is preliminary data.</text>
</comment>
<dbReference type="InterPro" id="IPR038522">
    <property type="entry name" value="T4/T6SS_DotU_sf"/>
</dbReference>
<feature type="compositionally biased region" description="Polar residues" evidence="2">
    <location>
        <begin position="407"/>
        <end position="418"/>
    </location>
</feature>
<dbReference type="Pfam" id="PF00691">
    <property type="entry name" value="OmpA"/>
    <property type="match status" value="1"/>
</dbReference>
<evidence type="ECO:0000259" key="3">
    <source>
        <dbReference type="PROSITE" id="PS51123"/>
    </source>
</evidence>
<dbReference type="NCBIfam" id="NF038228">
    <property type="entry name" value="IcmH_DotU_IVB"/>
    <property type="match status" value="1"/>
</dbReference>
<dbReference type="SUPFAM" id="SSF103088">
    <property type="entry name" value="OmpA-like"/>
    <property type="match status" value="1"/>
</dbReference>
<dbReference type="Gene3D" id="3.30.1330.60">
    <property type="entry name" value="OmpA-like domain"/>
    <property type="match status" value="1"/>
</dbReference>
<keyword evidence="1" id="KW-0472">Membrane</keyword>
<dbReference type="InterPro" id="IPR006665">
    <property type="entry name" value="OmpA-like"/>
</dbReference>
<dbReference type="RefSeq" id="WP_076474354.1">
    <property type="nucleotide sequence ID" value="NZ_MTJZ01000001.1"/>
</dbReference>
<feature type="domain" description="OmpA-like" evidence="3">
    <location>
        <begin position="291"/>
        <end position="411"/>
    </location>
</feature>
<dbReference type="PRINTS" id="PR01023">
    <property type="entry name" value="NAFLGMOTY"/>
</dbReference>
<accession>A0A1R1JII0</accession>
<dbReference type="PROSITE" id="PS51123">
    <property type="entry name" value="OMPA_2"/>
    <property type="match status" value="1"/>
</dbReference>
<organism evidence="4 5">
    <name type="scientific">Burkholderia ubonensis</name>
    <dbReference type="NCBI Taxonomy" id="101571"/>
    <lineage>
        <taxon>Bacteria</taxon>
        <taxon>Pseudomonadati</taxon>
        <taxon>Pseudomonadota</taxon>
        <taxon>Betaproteobacteria</taxon>
        <taxon>Burkholderiales</taxon>
        <taxon>Burkholderiaceae</taxon>
        <taxon>Burkholderia</taxon>
        <taxon>Burkholderia cepacia complex</taxon>
    </lineage>
</organism>
<dbReference type="NCBIfam" id="TIGR03349">
    <property type="entry name" value="IV_VI_DotU"/>
    <property type="match status" value="1"/>
</dbReference>
<dbReference type="InterPro" id="IPR050330">
    <property type="entry name" value="Bact_OuterMem_StrucFunc"/>
</dbReference>
<feature type="region of interest" description="Disordered" evidence="2">
    <location>
        <begin position="376"/>
        <end position="418"/>
    </location>
</feature>
<dbReference type="Pfam" id="PF09850">
    <property type="entry name" value="DotU"/>
    <property type="match status" value="1"/>
</dbReference>
<protein>
    <recommendedName>
        <fullName evidence="3">OmpA-like domain-containing protein</fullName>
    </recommendedName>
</protein>
<evidence type="ECO:0000313" key="4">
    <source>
        <dbReference type="EMBL" id="OMG75197.1"/>
    </source>
</evidence>
<evidence type="ECO:0000256" key="2">
    <source>
        <dbReference type="SAM" id="MobiDB-lite"/>
    </source>
</evidence>
<name>A0A1R1JII0_9BURK</name>
<dbReference type="GO" id="GO:0016020">
    <property type="term" value="C:membrane"/>
    <property type="evidence" value="ECO:0007669"/>
    <property type="project" value="UniProtKB-UniRule"/>
</dbReference>